<evidence type="ECO:0000256" key="4">
    <source>
        <dbReference type="ARBA" id="ARBA00023136"/>
    </source>
</evidence>
<evidence type="ECO:0000256" key="1">
    <source>
        <dbReference type="ARBA" id="ARBA00004141"/>
    </source>
</evidence>
<dbReference type="PANTHER" id="PTHR10846:SF8">
    <property type="entry name" value="INNER MEMBRANE PROTEIN YRBG"/>
    <property type="match status" value="1"/>
</dbReference>
<evidence type="ECO:0000313" key="8">
    <source>
        <dbReference type="Proteomes" id="UP000295304"/>
    </source>
</evidence>
<keyword evidence="3 5" id="KW-1133">Transmembrane helix</keyword>
<feature type="domain" description="Sodium/calcium exchanger membrane region" evidence="6">
    <location>
        <begin position="6"/>
        <end position="140"/>
    </location>
</feature>
<dbReference type="Proteomes" id="UP000295304">
    <property type="component" value="Unassembled WGS sequence"/>
</dbReference>
<feature type="transmembrane region" description="Helical" evidence="5">
    <location>
        <begin position="76"/>
        <end position="94"/>
    </location>
</feature>
<feature type="transmembrane region" description="Helical" evidence="5">
    <location>
        <begin position="168"/>
        <end position="187"/>
    </location>
</feature>
<reference evidence="7 8" key="1">
    <citation type="submission" date="2019-03" db="EMBL/GenBank/DDBJ databases">
        <title>Genomic Encyclopedia of Type Strains, Phase IV (KMG-IV): sequencing the most valuable type-strain genomes for metagenomic binning, comparative biology and taxonomic classification.</title>
        <authorList>
            <person name="Goeker M."/>
        </authorList>
    </citation>
    <scope>NUCLEOTIDE SEQUENCE [LARGE SCALE GENOMIC DNA]</scope>
    <source>
        <strain evidence="7 8">DSM 101688</strain>
    </source>
</reference>
<dbReference type="InterPro" id="IPR044880">
    <property type="entry name" value="NCX_ion-bd_dom_sf"/>
</dbReference>
<name>A0A4R3J4Z1_9PROT</name>
<feature type="transmembrane region" description="Helical" evidence="5">
    <location>
        <begin position="298"/>
        <end position="317"/>
    </location>
</feature>
<dbReference type="EMBL" id="SLZW01000009">
    <property type="protein sequence ID" value="TCS60878.1"/>
    <property type="molecule type" value="Genomic_DNA"/>
</dbReference>
<comment type="subcellular location">
    <subcellularLocation>
        <location evidence="1">Membrane</location>
        <topology evidence="1">Multi-pass membrane protein</topology>
    </subcellularLocation>
</comment>
<dbReference type="AlphaFoldDB" id="A0A4R3J4Z1"/>
<evidence type="ECO:0000256" key="5">
    <source>
        <dbReference type="SAM" id="Phobius"/>
    </source>
</evidence>
<dbReference type="Pfam" id="PF01699">
    <property type="entry name" value="Na_Ca_ex"/>
    <property type="match status" value="2"/>
</dbReference>
<evidence type="ECO:0000256" key="3">
    <source>
        <dbReference type="ARBA" id="ARBA00022989"/>
    </source>
</evidence>
<dbReference type="GO" id="GO:0008273">
    <property type="term" value="F:calcium, potassium:sodium antiporter activity"/>
    <property type="evidence" value="ECO:0007669"/>
    <property type="project" value="TreeGrafter"/>
</dbReference>
<evidence type="ECO:0000259" key="6">
    <source>
        <dbReference type="Pfam" id="PF01699"/>
    </source>
</evidence>
<feature type="transmembrane region" description="Helical" evidence="5">
    <location>
        <begin position="207"/>
        <end position="230"/>
    </location>
</feature>
<organism evidence="7 8">
    <name type="scientific">Varunaivibrio sulfuroxidans</name>
    <dbReference type="NCBI Taxonomy" id="1773489"/>
    <lineage>
        <taxon>Bacteria</taxon>
        <taxon>Pseudomonadati</taxon>
        <taxon>Pseudomonadota</taxon>
        <taxon>Alphaproteobacteria</taxon>
        <taxon>Rhodospirillales</taxon>
        <taxon>Magnetovibrionaceae</taxon>
        <taxon>Varunaivibrio</taxon>
    </lineage>
</organism>
<sequence>MSYLEVFIGLVCLLWGAEVMLRGTVAVASRMGISPLVIGMTVIAFGTSAPELVVGVTSALSGFGAIALGNIVGSNIANIFLILGATGIVAPILVHPRALRADATVMLLSTLFFAGLSWRATIGRGAGGILVAVLIGSLWNAYQREKKGRSAAAHLHVREAEEYRDVDVNIWAAWGFMVVGLSGVVFGSKLLVDGGVDIARTWGVSEAVIGLTLVALGTSLPELATALVAARRGHGDVALGTVIGSNIFNVLGVGGISALTHPLGVPEQMRHFDLWVMLAATFAIYYMLMLGRPIGRKISLLFLLAYGLYIFAQGIGADKIAGWFAGS</sequence>
<keyword evidence="8" id="KW-1185">Reference proteome</keyword>
<gene>
    <name evidence="7" type="ORF">EDD55_10938</name>
</gene>
<feature type="domain" description="Sodium/calcium exchanger membrane region" evidence="6">
    <location>
        <begin position="173"/>
        <end position="313"/>
    </location>
</feature>
<dbReference type="PANTHER" id="PTHR10846">
    <property type="entry name" value="SODIUM/POTASSIUM/CALCIUM EXCHANGER"/>
    <property type="match status" value="1"/>
</dbReference>
<feature type="transmembrane region" description="Helical" evidence="5">
    <location>
        <begin position="36"/>
        <end position="56"/>
    </location>
</feature>
<dbReference type="GO" id="GO:0005262">
    <property type="term" value="F:calcium channel activity"/>
    <property type="evidence" value="ECO:0007669"/>
    <property type="project" value="TreeGrafter"/>
</dbReference>
<dbReference type="GO" id="GO:0005886">
    <property type="term" value="C:plasma membrane"/>
    <property type="evidence" value="ECO:0007669"/>
    <property type="project" value="TreeGrafter"/>
</dbReference>
<proteinExistence type="predicted"/>
<dbReference type="RefSeq" id="WP_132939707.1">
    <property type="nucleotide sequence ID" value="NZ_CP119676.1"/>
</dbReference>
<keyword evidence="2 5" id="KW-0812">Transmembrane</keyword>
<evidence type="ECO:0000256" key="2">
    <source>
        <dbReference type="ARBA" id="ARBA00022692"/>
    </source>
</evidence>
<dbReference type="InterPro" id="IPR004837">
    <property type="entry name" value="NaCa_Exmemb"/>
</dbReference>
<feature type="transmembrane region" description="Helical" evidence="5">
    <location>
        <begin position="272"/>
        <end position="291"/>
    </location>
</feature>
<dbReference type="GO" id="GO:0006874">
    <property type="term" value="P:intracellular calcium ion homeostasis"/>
    <property type="evidence" value="ECO:0007669"/>
    <property type="project" value="TreeGrafter"/>
</dbReference>
<evidence type="ECO:0000313" key="7">
    <source>
        <dbReference type="EMBL" id="TCS60878.1"/>
    </source>
</evidence>
<accession>A0A4R3J4Z1</accession>
<dbReference type="Gene3D" id="1.20.1420.30">
    <property type="entry name" value="NCX, central ion-binding region"/>
    <property type="match status" value="1"/>
</dbReference>
<comment type="caution">
    <text evidence="7">The sequence shown here is derived from an EMBL/GenBank/DDBJ whole genome shotgun (WGS) entry which is preliminary data.</text>
</comment>
<protein>
    <submittedName>
        <fullName evidence="7">Cation:H+ antiporter</fullName>
    </submittedName>
</protein>
<dbReference type="NCBIfam" id="TIGR00367">
    <property type="entry name" value="calcium/sodium antiporter"/>
    <property type="match status" value="1"/>
</dbReference>
<feature type="transmembrane region" description="Helical" evidence="5">
    <location>
        <begin position="6"/>
        <end position="24"/>
    </location>
</feature>
<keyword evidence="4 5" id="KW-0472">Membrane</keyword>
<feature type="transmembrane region" description="Helical" evidence="5">
    <location>
        <begin position="237"/>
        <end position="260"/>
    </location>
</feature>
<dbReference type="InterPro" id="IPR004481">
    <property type="entry name" value="K/Na/Ca-exchanger"/>
</dbReference>
<feature type="transmembrane region" description="Helical" evidence="5">
    <location>
        <begin position="124"/>
        <end position="142"/>
    </location>
</feature>
<dbReference type="OrthoDB" id="9794225at2"/>